<dbReference type="AlphaFoldDB" id="A0A7J9SNA8"/>
<dbReference type="EMBL" id="JACKXD010000003">
    <property type="protein sequence ID" value="MBB6646631.1"/>
    <property type="molecule type" value="Genomic_DNA"/>
</dbReference>
<sequence length="193" mass="20177">MNRRSFLATVGTAAAGVSAAVGTGAFTSVSADRSISVQVADDADAFLAMEPSSGPNGDYASSNDGELVVQLDGSDETPPGDGVNDDAVTELFDVFRIRNQGTQTIYLYITDSSPQVTFKLGRVSRGNPIKDNPVSRLTPNEVVTVEGIDNAVQVGVGLEVKIHLVVDTTGDSTPESLLDEVTIQAQAQKPSSF</sequence>
<keyword evidence="2" id="KW-1185">Reference proteome</keyword>
<evidence type="ECO:0000313" key="1">
    <source>
        <dbReference type="EMBL" id="MBB6646631.1"/>
    </source>
</evidence>
<evidence type="ECO:0008006" key="3">
    <source>
        <dbReference type="Google" id="ProtNLM"/>
    </source>
</evidence>
<evidence type="ECO:0000313" key="2">
    <source>
        <dbReference type="Proteomes" id="UP000546257"/>
    </source>
</evidence>
<accession>A0A7J9SNA8</accession>
<gene>
    <name evidence="1" type="ORF">H5V44_10095</name>
</gene>
<reference evidence="1 2" key="1">
    <citation type="submission" date="2020-08" db="EMBL/GenBank/DDBJ databases">
        <authorList>
            <person name="Seo M.-J."/>
        </authorList>
    </citation>
    <scope>NUCLEOTIDE SEQUENCE [LARGE SCALE GENOMIC DNA]</scope>
    <source>
        <strain evidence="1 2">MBLA0160</strain>
    </source>
</reference>
<comment type="caution">
    <text evidence="1">The sequence shown here is derived from an EMBL/GenBank/DDBJ whole genome shotgun (WGS) entry which is preliminary data.</text>
</comment>
<proteinExistence type="predicted"/>
<dbReference type="Proteomes" id="UP000546257">
    <property type="component" value="Unassembled WGS sequence"/>
</dbReference>
<dbReference type="PROSITE" id="PS51318">
    <property type="entry name" value="TAT"/>
    <property type="match status" value="1"/>
</dbReference>
<organism evidence="1 2">
    <name type="scientific">Halobellus ruber</name>
    <dbReference type="NCBI Taxonomy" id="2761102"/>
    <lineage>
        <taxon>Archaea</taxon>
        <taxon>Methanobacteriati</taxon>
        <taxon>Methanobacteriota</taxon>
        <taxon>Stenosarchaea group</taxon>
        <taxon>Halobacteria</taxon>
        <taxon>Halobacteriales</taxon>
        <taxon>Haloferacaceae</taxon>
        <taxon>Halobellus</taxon>
    </lineage>
</organism>
<dbReference type="InterPro" id="IPR006311">
    <property type="entry name" value="TAT_signal"/>
</dbReference>
<protein>
    <recommendedName>
        <fullName evidence="3">DUF1102 domain-containing protein</fullName>
    </recommendedName>
</protein>
<dbReference type="RefSeq" id="WP_185192991.1">
    <property type="nucleotide sequence ID" value="NZ_JACKXD010000003.1"/>
</dbReference>
<name>A0A7J9SNA8_9EURY</name>